<dbReference type="InterPro" id="IPR052943">
    <property type="entry name" value="TMTC_O-mannosyl-trnsfr"/>
</dbReference>
<dbReference type="Pfam" id="PF07719">
    <property type="entry name" value="TPR_2"/>
    <property type="match status" value="1"/>
</dbReference>
<keyword evidence="2 3" id="KW-0802">TPR repeat</keyword>
<organism evidence="4">
    <name type="scientific">Prochlorococcus marinus str. P0903-H212</name>
    <dbReference type="NCBI Taxonomy" id="1622208"/>
    <lineage>
        <taxon>Bacteria</taxon>
        <taxon>Bacillati</taxon>
        <taxon>Cyanobacteriota</taxon>
        <taxon>Cyanophyceae</taxon>
        <taxon>Synechococcales</taxon>
        <taxon>Prochlorococcaceae</taxon>
        <taxon>Prochlorococcus</taxon>
    </lineage>
</organism>
<accession>A0A0D5A4G5</accession>
<dbReference type="PANTHER" id="PTHR44809">
    <property type="match status" value="1"/>
</dbReference>
<feature type="repeat" description="TPR" evidence="3">
    <location>
        <begin position="113"/>
        <end position="146"/>
    </location>
</feature>
<dbReference type="Pfam" id="PF00515">
    <property type="entry name" value="TPR_1"/>
    <property type="match status" value="2"/>
</dbReference>
<dbReference type="AlphaFoldDB" id="A0A0D5A4G5"/>
<dbReference type="EMBL" id="KJ947871">
    <property type="protein sequence ID" value="AJW31106.1"/>
    <property type="molecule type" value="Genomic_DNA"/>
</dbReference>
<feature type="repeat" description="TPR" evidence="3">
    <location>
        <begin position="147"/>
        <end position="180"/>
    </location>
</feature>
<keyword evidence="4" id="KW-0251">Elongation factor</keyword>
<dbReference type="InterPro" id="IPR013105">
    <property type="entry name" value="TPR_2"/>
</dbReference>
<dbReference type="GO" id="GO:0003746">
    <property type="term" value="F:translation elongation factor activity"/>
    <property type="evidence" value="ECO:0007669"/>
    <property type="project" value="UniProtKB-KW"/>
</dbReference>
<evidence type="ECO:0000256" key="2">
    <source>
        <dbReference type="ARBA" id="ARBA00022803"/>
    </source>
</evidence>
<evidence type="ECO:0000256" key="3">
    <source>
        <dbReference type="PROSITE-ProRule" id="PRU00339"/>
    </source>
</evidence>
<dbReference type="PANTHER" id="PTHR44809:SF1">
    <property type="entry name" value="PROTEIN O-MANNOSYL-TRANSFERASE TMTC1"/>
    <property type="match status" value="1"/>
</dbReference>
<dbReference type="Pfam" id="PF13469">
    <property type="entry name" value="Sulfotransfer_3"/>
    <property type="match status" value="1"/>
</dbReference>
<sequence length="583" mass="66465">MGGSSQEGEGKKKVTEVKIFNVPFNLKDIKENITITTNTLSKPSKEQLINQAFKFHSQGNISEAAKYYQDFINQGFSDYRVFCNYGNILRDLGKLKEAELTQLKAIEINPDFAITHYNLGLILNDLGKSKEAELSTRKAIEINPDFADTHFHLGSILRNLGKLKEAELSTRKAIELNPDFADAHSNLGGILRDLGNLQEAERSTRKAIQLNPDLADAHSNLGIILKDLGQLQEAEISYHKVIELKPDYAGAYFSLSTLQYSNKNTIWKDKLFSQSILNNKSKKDQIDIYFARANILHKEKNYADSAKYLQLANHIKLDLNPSNSNLLINKSKILLLESDKKEINTKEQRHSSESIFIVGMPRSGSTLIESIICMSNDVYDLGEINILEESFLECKKSKQDINLAELYGGKIRNKTELHITTNKLLYNYQYAGIIVKQIPNAKIIHCYRNPLDNILSIYRTNFAKGNAYSSSLVDCTRVYLDQENIMTEYKNRFRSKIYDLNYDSLVTNPNQQIKDLISWLGWKWQESYLQSHVNPRSVSTASSVQVRFPINSKSIDGWKNYKDMLKPAIEILAKTNRYKDIAS</sequence>
<feature type="repeat" description="TPR" evidence="3">
    <location>
        <begin position="181"/>
        <end position="214"/>
    </location>
</feature>
<keyword evidence="4" id="KW-0648">Protein biosynthesis</keyword>
<name>A0A0D5A4G5_PROMR</name>
<dbReference type="SMART" id="SM00028">
    <property type="entry name" value="TPR"/>
    <property type="match status" value="6"/>
</dbReference>
<dbReference type="InterPro" id="IPR011990">
    <property type="entry name" value="TPR-like_helical_dom_sf"/>
</dbReference>
<dbReference type="InterPro" id="IPR027417">
    <property type="entry name" value="P-loop_NTPase"/>
</dbReference>
<dbReference type="SUPFAM" id="SSF48452">
    <property type="entry name" value="TPR-like"/>
    <property type="match status" value="1"/>
</dbReference>
<dbReference type="Gene3D" id="3.40.50.300">
    <property type="entry name" value="P-loop containing nucleotide triphosphate hydrolases"/>
    <property type="match status" value="1"/>
</dbReference>
<feature type="repeat" description="TPR" evidence="3">
    <location>
        <begin position="215"/>
        <end position="248"/>
    </location>
</feature>
<dbReference type="Pfam" id="PF13414">
    <property type="entry name" value="TPR_11"/>
    <property type="match status" value="1"/>
</dbReference>
<evidence type="ECO:0000313" key="4">
    <source>
        <dbReference type="EMBL" id="AJW31106.1"/>
    </source>
</evidence>
<keyword evidence="1" id="KW-0677">Repeat</keyword>
<dbReference type="SUPFAM" id="SSF52540">
    <property type="entry name" value="P-loop containing nucleoside triphosphate hydrolases"/>
    <property type="match status" value="1"/>
</dbReference>
<dbReference type="InterPro" id="IPR019734">
    <property type="entry name" value="TPR_rpt"/>
</dbReference>
<evidence type="ECO:0000256" key="1">
    <source>
        <dbReference type="ARBA" id="ARBA00022737"/>
    </source>
</evidence>
<dbReference type="Gene3D" id="1.25.40.10">
    <property type="entry name" value="Tetratricopeptide repeat domain"/>
    <property type="match status" value="5"/>
</dbReference>
<proteinExistence type="predicted"/>
<dbReference type="PROSITE" id="PS50293">
    <property type="entry name" value="TPR_REGION"/>
    <property type="match status" value="3"/>
</dbReference>
<gene>
    <name evidence="4" type="ORF">FA03_0278</name>
</gene>
<dbReference type="PROSITE" id="PS50005">
    <property type="entry name" value="TPR"/>
    <property type="match status" value="4"/>
</dbReference>
<reference evidence="4" key="1">
    <citation type="submission" date="2014-06" db="EMBL/GenBank/DDBJ databases">
        <authorList>
            <person name="Berube P.M."/>
        </authorList>
    </citation>
    <scope>NUCLEOTIDE SEQUENCE</scope>
    <source>
        <strain evidence="4">P0903-H212</strain>
    </source>
</reference>
<protein>
    <submittedName>
        <fullName evidence="4">Translation elongation factor P</fullName>
    </submittedName>
</protein>